<sequence length="25" mass="3063">MTCKFSHYLLRFNSKIRIFSCPLTR</sequence>
<protein>
    <submittedName>
        <fullName evidence="1">Uncharacterized protein</fullName>
    </submittedName>
</protein>
<dbReference type="EMBL" id="GGEC01086963">
    <property type="protein sequence ID" value="MBX67447.1"/>
    <property type="molecule type" value="Transcribed_RNA"/>
</dbReference>
<organism evidence="1">
    <name type="scientific">Rhizophora mucronata</name>
    <name type="common">Asiatic mangrove</name>
    <dbReference type="NCBI Taxonomy" id="61149"/>
    <lineage>
        <taxon>Eukaryota</taxon>
        <taxon>Viridiplantae</taxon>
        <taxon>Streptophyta</taxon>
        <taxon>Embryophyta</taxon>
        <taxon>Tracheophyta</taxon>
        <taxon>Spermatophyta</taxon>
        <taxon>Magnoliopsida</taxon>
        <taxon>eudicotyledons</taxon>
        <taxon>Gunneridae</taxon>
        <taxon>Pentapetalae</taxon>
        <taxon>rosids</taxon>
        <taxon>fabids</taxon>
        <taxon>Malpighiales</taxon>
        <taxon>Rhizophoraceae</taxon>
        <taxon>Rhizophora</taxon>
    </lineage>
</organism>
<reference evidence="1" key="1">
    <citation type="submission" date="2018-02" db="EMBL/GenBank/DDBJ databases">
        <title>Rhizophora mucronata_Transcriptome.</title>
        <authorList>
            <person name="Meera S.P."/>
            <person name="Sreeshan A."/>
            <person name="Augustine A."/>
        </authorList>
    </citation>
    <scope>NUCLEOTIDE SEQUENCE</scope>
    <source>
        <tissue evidence="1">Leaf</tissue>
    </source>
</reference>
<accession>A0A2P2QKM4</accession>
<dbReference type="AlphaFoldDB" id="A0A2P2QKM4"/>
<name>A0A2P2QKM4_RHIMU</name>
<proteinExistence type="predicted"/>
<evidence type="ECO:0000313" key="1">
    <source>
        <dbReference type="EMBL" id="MBX67447.1"/>
    </source>
</evidence>